<keyword evidence="2" id="KW-1185">Reference proteome</keyword>
<dbReference type="EMBL" id="KV454296">
    <property type="protein sequence ID" value="ODQ71848.1"/>
    <property type="molecule type" value="Genomic_DNA"/>
</dbReference>
<dbReference type="OrthoDB" id="2735536at2759"/>
<organism evidence="1 2">
    <name type="scientific">Lipomyces starkeyi NRRL Y-11557</name>
    <dbReference type="NCBI Taxonomy" id="675824"/>
    <lineage>
        <taxon>Eukaryota</taxon>
        <taxon>Fungi</taxon>
        <taxon>Dikarya</taxon>
        <taxon>Ascomycota</taxon>
        <taxon>Saccharomycotina</taxon>
        <taxon>Lipomycetes</taxon>
        <taxon>Lipomycetales</taxon>
        <taxon>Lipomycetaceae</taxon>
        <taxon>Lipomyces</taxon>
    </lineage>
</organism>
<dbReference type="Proteomes" id="UP000094385">
    <property type="component" value="Unassembled WGS sequence"/>
</dbReference>
<dbReference type="AlphaFoldDB" id="A0A1E3Q2Q3"/>
<dbReference type="STRING" id="675824.A0A1E3Q2Q3"/>
<name>A0A1E3Q2Q3_LIPST</name>
<reference evidence="1 2" key="1">
    <citation type="journal article" date="2016" name="Proc. Natl. Acad. Sci. U.S.A.">
        <title>Comparative genomics of biotechnologically important yeasts.</title>
        <authorList>
            <person name="Riley R."/>
            <person name="Haridas S."/>
            <person name="Wolfe K.H."/>
            <person name="Lopes M.R."/>
            <person name="Hittinger C.T."/>
            <person name="Goeker M."/>
            <person name="Salamov A.A."/>
            <person name="Wisecaver J.H."/>
            <person name="Long T.M."/>
            <person name="Calvey C.H."/>
            <person name="Aerts A.L."/>
            <person name="Barry K.W."/>
            <person name="Choi C."/>
            <person name="Clum A."/>
            <person name="Coughlan A.Y."/>
            <person name="Deshpande S."/>
            <person name="Douglass A.P."/>
            <person name="Hanson S.J."/>
            <person name="Klenk H.-P."/>
            <person name="LaButti K.M."/>
            <person name="Lapidus A."/>
            <person name="Lindquist E.A."/>
            <person name="Lipzen A.M."/>
            <person name="Meier-Kolthoff J.P."/>
            <person name="Ohm R.A."/>
            <person name="Otillar R.P."/>
            <person name="Pangilinan J.L."/>
            <person name="Peng Y."/>
            <person name="Rokas A."/>
            <person name="Rosa C.A."/>
            <person name="Scheuner C."/>
            <person name="Sibirny A.A."/>
            <person name="Slot J.C."/>
            <person name="Stielow J.B."/>
            <person name="Sun H."/>
            <person name="Kurtzman C.P."/>
            <person name="Blackwell M."/>
            <person name="Grigoriev I.V."/>
            <person name="Jeffries T.W."/>
        </authorList>
    </citation>
    <scope>NUCLEOTIDE SEQUENCE [LARGE SCALE GENOMIC DNA]</scope>
    <source>
        <strain evidence="1 2">NRRL Y-11557</strain>
    </source>
</reference>
<evidence type="ECO:0000313" key="2">
    <source>
        <dbReference type="Proteomes" id="UP000094385"/>
    </source>
</evidence>
<protein>
    <submittedName>
        <fullName evidence="1">Uncharacterized protein</fullName>
    </submittedName>
</protein>
<proteinExistence type="predicted"/>
<evidence type="ECO:0000313" key="1">
    <source>
        <dbReference type="EMBL" id="ODQ71848.1"/>
    </source>
</evidence>
<accession>A0A1E3Q2Q3</accession>
<gene>
    <name evidence="1" type="ORF">LIPSTDRAFT_72501</name>
</gene>
<sequence length="141" mass="15237">MEKNKPDFDLVNICPSSVIGHDELVTDPRQIAVGTNAAVMGIELGNKDEYANVGASVHVKDIAFMHVKAGTYIENSEDAPQSVWQDATSIVASAHPKVVKKSIVPNDGVQPTRSMLLDVSKSEKVFGLKFRTSQECAEPLS</sequence>
<dbReference type="Gene3D" id="3.40.50.720">
    <property type="entry name" value="NAD(P)-binding Rossmann-like Domain"/>
    <property type="match status" value="1"/>
</dbReference>